<dbReference type="HAMAP" id="MF_01855">
    <property type="entry name" value="FBPase_class1"/>
    <property type="match status" value="1"/>
</dbReference>
<evidence type="ECO:0000256" key="9">
    <source>
        <dbReference type="ARBA" id="ARBA00023277"/>
    </source>
</evidence>
<dbReference type="InterPro" id="IPR028343">
    <property type="entry name" value="FBPtase"/>
</dbReference>
<dbReference type="Proteomes" id="UP000192257">
    <property type="component" value="Unassembled WGS sequence"/>
</dbReference>
<dbReference type="PIRSF" id="PIRSF000904">
    <property type="entry name" value="FBPtase_SBPase"/>
    <property type="match status" value="1"/>
</dbReference>
<sequence length="347" mass="38545">MDSRARIPDTLTQFLMRSQPTSSRGDFTLLMIAIQTAVKVIEKNIRSAGMQGLFGYLQENSANATGDTQAKLDVVANNAFKAYLMASTCVSFLGSEEEESLVLVDGDHQGDYIIFFDPLDGSSNIDANVSVGSIWGIWRLPPGKRVSTIEEANEALKELWGERLVSAGYAMYGSATNLVLTTGHGVDGFTLDPTIGEFIHTHPHITLPPSRPIYSVNEGNYRLWEPWFQKYIQNVHTKTKKVYSGRYIGSMVADVHRTLLYGGIFCYPNDAKRPEGKLRLLYEAAPIAMLMEQAGGKALTGKGRVLDVVPAKLHQRVPVYMGSRHEVDLCISYQQHEKQQQKGRSKL</sequence>
<organism evidence="15 16">
    <name type="scientific">Trypanosoma theileri</name>
    <dbReference type="NCBI Taxonomy" id="67003"/>
    <lineage>
        <taxon>Eukaryota</taxon>
        <taxon>Discoba</taxon>
        <taxon>Euglenozoa</taxon>
        <taxon>Kinetoplastea</taxon>
        <taxon>Metakinetoplastina</taxon>
        <taxon>Trypanosomatida</taxon>
        <taxon>Trypanosomatidae</taxon>
        <taxon>Trypanosoma</taxon>
    </lineage>
</organism>
<keyword evidence="8" id="KW-0460">Magnesium</keyword>
<dbReference type="Gene3D" id="3.30.540.10">
    <property type="entry name" value="Fructose-1,6-Bisphosphatase, subunit A, domain 1"/>
    <property type="match status" value="1"/>
</dbReference>
<dbReference type="PIRSF" id="PIRSF500210">
    <property type="entry name" value="FBPtase"/>
    <property type="match status" value="1"/>
</dbReference>
<evidence type="ECO:0000313" key="16">
    <source>
        <dbReference type="Proteomes" id="UP000192257"/>
    </source>
</evidence>
<dbReference type="NCBIfam" id="NF006778">
    <property type="entry name" value="PRK09293.1-1"/>
    <property type="match status" value="1"/>
</dbReference>
<evidence type="ECO:0000256" key="12">
    <source>
        <dbReference type="RuleBase" id="RU000508"/>
    </source>
</evidence>
<accession>A0A1X0NML3</accession>
<evidence type="ECO:0000256" key="6">
    <source>
        <dbReference type="ARBA" id="ARBA00022723"/>
    </source>
</evidence>
<gene>
    <name evidence="15" type="ORF">TM35_000351140</name>
</gene>
<dbReference type="GeneID" id="39988947"/>
<comment type="caution">
    <text evidence="15">The sequence shown here is derived from an EMBL/GenBank/DDBJ whole genome shotgun (WGS) entry which is preliminary data.</text>
</comment>
<dbReference type="RefSeq" id="XP_028879436.1">
    <property type="nucleotide sequence ID" value="XM_029029167.1"/>
</dbReference>
<evidence type="ECO:0000256" key="10">
    <source>
        <dbReference type="ARBA" id="ARBA00024331"/>
    </source>
</evidence>
<dbReference type="GO" id="GO:0006002">
    <property type="term" value="P:fructose 6-phosphate metabolic process"/>
    <property type="evidence" value="ECO:0007669"/>
    <property type="project" value="TreeGrafter"/>
</dbReference>
<feature type="domain" description="Fructose-1-6-bisphosphatase class I N-terminal" evidence="13">
    <location>
        <begin position="10"/>
        <end position="203"/>
    </location>
</feature>
<evidence type="ECO:0000259" key="14">
    <source>
        <dbReference type="Pfam" id="PF18913"/>
    </source>
</evidence>
<dbReference type="OrthoDB" id="10256725at2759"/>
<dbReference type="FunFam" id="3.40.190.80:FF:000001">
    <property type="entry name" value="Fructose-1,6-bisphosphatase class 1"/>
    <property type="match status" value="1"/>
</dbReference>
<comment type="similarity">
    <text evidence="3 12">Belongs to the FBPase class 1 family.</text>
</comment>
<dbReference type="VEuPathDB" id="TriTrypDB:TM35_000351140"/>
<comment type="subunit">
    <text evidence="4">Homotetramer.</text>
</comment>
<dbReference type="GO" id="GO:0042132">
    <property type="term" value="F:fructose 1,6-bisphosphate 1-phosphatase activity"/>
    <property type="evidence" value="ECO:0007669"/>
    <property type="project" value="UniProtKB-EC"/>
</dbReference>
<keyword evidence="16" id="KW-1185">Reference proteome</keyword>
<dbReference type="Gene3D" id="3.40.190.80">
    <property type="match status" value="1"/>
</dbReference>
<dbReference type="GO" id="GO:0005986">
    <property type="term" value="P:sucrose biosynthetic process"/>
    <property type="evidence" value="ECO:0007669"/>
    <property type="project" value="TreeGrafter"/>
</dbReference>
<evidence type="ECO:0000256" key="4">
    <source>
        <dbReference type="ARBA" id="ARBA00011881"/>
    </source>
</evidence>
<evidence type="ECO:0000259" key="13">
    <source>
        <dbReference type="Pfam" id="PF00316"/>
    </source>
</evidence>
<dbReference type="Pfam" id="PF00316">
    <property type="entry name" value="FBPase"/>
    <property type="match status" value="1"/>
</dbReference>
<evidence type="ECO:0000256" key="7">
    <source>
        <dbReference type="ARBA" id="ARBA00022801"/>
    </source>
</evidence>
<dbReference type="GO" id="GO:0046872">
    <property type="term" value="F:metal ion binding"/>
    <property type="evidence" value="ECO:0007669"/>
    <property type="project" value="UniProtKB-KW"/>
</dbReference>
<feature type="domain" description="Fructose-1-6-bisphosphatase class 1 C-terminal" evidence="14">
    <location>
        <begin position="208"/>
        <end position="334"/>
    </location>
</feature>
<dbReference type="GO" id="GO:0006000">
    <property type="term" value="P:fructose metabolic process"/>
    <property type="evidence" value="ECO:0007669"/>
    <property type="project" value="TreeGrafter"/>
</dbReference>
<dbReference type="EC" id="3.1.3.11" evidence="5"/>
<dbReference type="STRING" id="67003.A0A1X0NML3"/>
<reference evidence="15 16" key="1">
    <citation type="submission" date="2017-03" db="EMBL/GenBank/DDBJ databases">
        <title>An alternative strategy for trypanosome survival in the mammalian bloodstream revealed through genome and transcriptome analysis of the ubiquitous bovine parasite Trypanosoma (Megatrypanum) theileri.</title>
        <authorList>
            <person name="Kelly S."/>
            <person name="Ivens A."/>
            <person name="Mott A."/>
            <person name="O'Neill E."/>
            <person name="Emms D."/>
            <person name="Macleod O."/>
            <person name="Voorheis P."/>
            <person name="Matthews J."/>
            <person name="Matthews K."/>
            <person name="Carrington M."/>
        </authorList>
    </citation>
    <scope>NUCLEOTIDE SEQUENCE [LARGE SCALE GENOMIC DNA]</scope>
    <source>
        <strain evidence="15">Edinburgh</strain>
    </source>
</reference>
<keyword evidence="6" id="KW-0479">Metal-binding</keyword>
<dbReference type="GO" id="GO:0006094">
    <property type="term" value="P:gluconeogenesis"/>
    <property type="evidence" value="ECO:0007669"/>
    <property type="project" value="TreeGrafter"/>
</dbReference>
<evidence type="ECO:0000256" key="11">
    <source>
        <dbReference type="ARBA" id="ARBA00032973"/>
    </source>
</evidence>
<proteinExistence type="inferred from homology"/>
<evidence type="ECO:0000313" key="15">
    <source>
        <dbReference type="EMBL" id="ORC85370.1"/>
    </source>
</evidence>
<dbReference type="SUPFAM" id="SSF56655">
    <property type="entry name" value="Carbohydrate phosphatase"/>
    <property type="match status" value="1"/>
</dbReference>
<keyword evidence="7 12" id="KW-0378">Hydrolase</keyword>
<dbReference type="InterPro" id="IPR033391">
    <property type="entry name" value="FBPase_N"/>
</dbReference>
<dbReference type="CDD" id="cd00354">
    <property type="entry name" value="FBPase"/>
    <property type="match status" value="1"/>
</dbReference>
<evidence type="ECO:0000256" key="5">
    <source>
        <dbReference type="ARBA" id="ARBA00013093"/>
    </source>
</evidence>
<evidence type="ECO:0000256" key="3">
    <source>
        <dbReference type="ARBA" id="ARBA00010941"/>
    </source>
</evidence>
<dbReference type="PANTHER" id="PTHR11556:SF1">
    <property type="entry name" value="FRUCTOSE-BISPHOSPHATASE"/>
    <property type="match status" value="1"/>
</dbReference>
<dbReference type="GO" id="GO:0005829">
    <property type="term" value="C:cytosol"/>
    <property type="evidence" value="ECO:0007669"/>
    <property type="project" value="TreeGrafter"/>
</dbReference>
<dbReference type="Pfam" id="PF18913">
    <property type="entry name" value="FBPase_C"/>
    <property type="match status" value="1"/>
</dbReference>
<dbReference type="GO" id="GO:0030388">
    <property type="term" value="P:fructose 1,6-bisphosphate metabolic process"/>
    <property type="evidence" value="ECO:0007669"/>
    <property type="project" value="TreeGrafter"/>
</dbReference>
<dbReference type="InterPro" id="IPR000146">
    <property type="entry name" value="FBPase_class-1"/>
</dbReference>
<evidence type="ECO:0000256" key="2">
    <source>
        <dbReference type="ARBA" id="ARBA00001946"/>
    </source>
</evidence>
<comment type="cofactor">
    <cofactor evidence="2">
        <name>Mg(2+)</name>
        <dbReference type="ChEBI" id="CHEBI:18420"/>
    </cofactor>
</comment>
<keyword evidence="9 12" id="KW-0119">Carbohydrate metabolism</keyword>
<dbReference type="InterPro" id="IPR044015">
    <property type="entry name" value="FBPase_C_dom"/>
</dbReference>
<protein>
    <recommendedName>
        <fullName evidence="5">fructose-bisphosphatase</fullName>
        <ecNumber evidence="5">3.1.3.11</ecNumber>
    </recommendedName>
    <alternativeName>
        <fullName evidence="11">D-fructose-1,6-bisphosphate 1-phosphohydrolase</fullName>
    </alternativeName>
</protein>
<dbReference type="PANTHER" id="PTHR11556">
    <property type="entry name" value="FRUCTOSE-1,6-BISPHOSPHATASE-RELATED"/>
    <property type="match status" value="1"/>
</dbReference>
<dbReference type="PROSITE" id="PS00124">
    <property type="entry name" value="FBPASE"/>
    <property type="match status" value="1"/>
</dbReference>
<comment type="pathway">
    <text evidence="10">Carbohydrate biosynthesis.</text>
</comment>
<comment type="catalytic activity">
    <reaction evidence="1">
        <text>beta-D-fructose 1,6-bisphosphate + H2O = beta-D-fructose 6-phosphate + phosphate</text>
        <dbReference type="Rhea" id="RHEA:11064"/>
        <dbReference type="ChEBI" id="CHEBI:15377"/>
        <dbReference type="ChEBI" id="CHEBI:32966"/>
        <dbReference type="ChEBI" id="CHEBI:43474"/>
        <dbReference type="ChEBI" id="CHEBI:57634"/>
        <dbReference type="EC" id="3.1.3.11"/>
    </reaction>
</comment>
<name>A0A1X0NML3_9TRYP</name>
<dbReference type="InterPro" id="IPR020548">
    <property type="entry name" value="Fructose_bisphosphatase_AS"/>
</dbReference>
<dbReference type="EMBL" id="NBCO01000035">
    <property type="protein sequence ID" value="ORC85370.1"/>
    <property type="molecule type" value="Genomic_DNA"/>
</dbReference>
<dbReference type="PRINTS" id="PR00115">
    <property type="entry name" value="F16BPHPHTASE"/>
</dbReference>
<evidence type="ECO:0000256" key="1">
    <source>
        <dbReference type="ARBA" id="ARBA00001273"/>
    </source>
</evidence>
<dbReference type="FunFam" id="3.30.540.10:FF:000019">
    <property type="entry name" value="Fructose-1,6-bisphosphatase, chloroplastic"/>
    <property type="match status" value="1"/>
</dbReference>
<evidence type="ECO:0000256" key="8">
    <source>
        <dbReference type="ARBA" id="ARBA00022842"/>
    </source>
</evidence>
<dbReference type="AlphaFoldDB" id="A0A1X0NML3"/>